<name>A0ABN1D4Y5_9ACTN</name>
<protein>
    <submittedName>
        <fullName evidence="1">Uncharacterized protein</fullName>
    </submittedName>
</protein>
<reference evidence="1 2" key="1">
    <citation type="journal article" date="2019" name="Int. J. Syst. Evol. Microbiol.">
        <title>The Global Catalogue of Microorganisms (GCM) 10K type strain sequencing project: providing services to taxonomists for standard genome sequencing and annotation.</title>
        <authorList>
            <consortium name="The Broad Institute Genomics Platform"/>
            <consortium name="The Broad Institute Genome Sequencing Center for Infectious Disease"/>
            <person name="Wu L."/>
            <person name="Ma J."/>
        </authorList>
    </citation>
    <scope>NUCLEOTIDE SEQUENCE [LARGE SCALE GENOMIC DNA]</scope>
    <source>
        <strain evidence="1 2">JCM 5052</strain>
    </source>
</reference>
<dbReference type="Proteomes" id="UP001501576">
    <property type="component" value="Unassembled WGS sequence"/>
</dbReference>
<keyword evidence="2" id="KW-1185">Reference proteome</keyword>
<proteinExistence type="predicted"/>
<comment type="caution">
    <text evidence="1">The sequence shown here is derived from an EMBL/GenBank/DDBJ whole genome shotgun (WGS) entry which is preliminary data.</text>
</comment>
<evidence type="ECO:0000313" key="2">
    <source>
        <dbReference type="Proteomes" id="UP001501576"/>
    </source>
</evidence>
<dbReference type="EMBL" id="BAAABZ010000035">
    <property type="protein sequence ID" value="GAA0533700.1"/>
    <property type="molecule type" value="Genomic_DNA"/>
</dbReference>
<evidence type="ECO:0000313" key="1">
    <source>
        <dbReference type="EMBL" id="GAA0533700.1"/>
    </source>
</evidence>
<accession>A0ABN1D4Y5</accession>
<organism evidence="1 2">
    <name type="scientific">Streptomyces mordarskii</name>
    <dbReference type="NCBI Taxonomy" id="1226758"/>
    <lineage>
        <taxon>Bacteria</taxon>
        <taxon>Bacillati</taxon>
        <taxon>Actinomycetota</taxon>
        <taxon>Actinomycetes</taxon>
        <taxon>Kitasatosporales</taxon>
        <taxon>Streptomycetaceae</taxon>
        <taxon>Streptomyces</taxon>
    </lineage>
</organism>
<sequence>MPRSEKLARPNIWRLTGVEAGQVVLPDGVQPVRQAFALVLGEHDREGADMPGEGVEFGAMGADGLEPELLGLGEGLRGVRIRPAAFGGEGDRAVPGRSEVRFLRRHLTLLCRQAAAASSVGKAVFSSNGSRCWRQW</sequence>
<gene>
    <name evidence="1" type="ORF">GCM10010390_39450</name>
</gene>